<evidence type="ECO:0000256" key="3">
    <source>
        <dbReference type="ARBA" id="ARBA00022448"/>
    </source>
</evidence>
<comment type="similarity">
    <text evidence="2 9">Belongs to the binding-protein-dependent transport system permease family.</text>
</comment>
<evidence type="ECO:0000256" key="2">
    <source>
        <dbReference type="ARBA" id="ARBA00009306"/>
    </source>
</evidence>
<evidence type="ECO:0000259" key="10">
    <source>
        <dbReference type="PROSITE" id="PS50928"/>
    </source>
</evidence>
<evidence type="ECO:0000313" key="12">
    <source>
        <dbReference type="Proteomes" id="UP000292781"/>
    </source>
</evidence>
<dbReference type="RefSeq" id="WP_131310632.1">
    <property type="nucleotide sequence ID" value="NZ_SJFN01000025.1"/>
</dbReference>
<dbReference type="Gene3D" id="1.10.3720.10">
    <property type="entry name" value="MetI-like"/>
    <property type="match status" value="1"/>
</dbReference>
<keyword evidence="6 9" id="KW-1133">Transmembrane helix</keyword>
<feature type="transmembrane region" description="Helical" evidence="9">
    <location>
        <begin position="239"/>
        <end position="261"/>
    </location>
</feature>
<dbReference type="GO" id="GO:0042918">
    <property type="term" value="P:alkanesulfonate transmembrane transport"/>
    <property type="evidence" value="ECO:0007669"/>
    <property type="project" value="UniProtKB-ARBA"/>
</dbReference>
<evidence type="ECO:0000256" key="1">
    <source>
        <dbReference type="ARBA" id="ARBA00004651"/>
    </source>
</evidence>
<dbReference type="Proteomes" id="UP000292781">
    <property type="component" value="Unassembled WGS sequence"/>
</dbReference>
<feature type="transmembrane region" description="Helical" evidence="9">
    <location>
        <begin position="119"/>
        <end position="138"/>
    </location>
</feature>
<name>A0A4Q9VJM5_9HYPH</name>
<proteinExistence type="inferred from homology"/>
<organism evidence="11 12">
    <name type="scientific">Siculibacillus lacustris</name>
    <dbReference type="NCBI Taxonomy" id="1549641"/>
    <lineage>
        <taxon>Bacteria</taxon>
        <taxon>Pseudomonadati</taxon>
        <taxon>Pseudomonadota</taxon>
        <taxon>Alphaproteobacteria</taxon>
        <taxon>Hyphomicrobiales</taxon>
        <taxon>Ancalomicrobiaceae</taxon>
        <taxon>Siculibacillus</taxon>
    </lineage>
</organism>
<evidence type="ECO:0000256" key="8">
    <source>
        <dbReference type="ARBA" id="ARBA00056719"/>
    </source>
</evidence>
<dbReference type="FunFam" id="1.10.3720.10:FF:000003">
    <property type="entry name" value="Aliphatic sulfonate ABC transporter permease"/>
    <property type="match status" value="1"/>
</dbReference>
<accession>A0A4Q9VJM5</accession>
<feature type="transmembrane region" description="Helical" evidence="9">
    <location>
        <begin position="144"/>
        <end position="164"/>
    </location>
</feature>
<dbReference type="CDD" id="cd06261">
    <property type="entry name" value="TM_PBP2"/>
    <property type="match status" value="1"/>
</dbReference>
<keyword evidence="7 9" id="KW-0472">Membrane</keyword>
<dbReference type="InterPro" id="IPR035906">
    <property type="entry name" value="MetI-like_sf"/>
</dbReference>
<dbReference type="PROSITE" id="PS50928">
    <property type="entry name" value="ABC_TM1"/>
    <property type="match status" value="1"/>
</dbReference>
<comment type="subcellular location">
    <subcellularLocation>
        <location evidence="1 9">Cell membrane</location>
        <topology evidence="1 9">Multi-pass membrane protein</topology>
    </subcellularLocation>
</comment>
<dbReference type="SUPFAM" id="SSF161098">
    <property type="entry name" value="MetI-like"/>
    <property type="match status" value="1"/>
</dbReference>
<feature type="transmembrane region" description="Helical" evidence="9">
    <location>
        <begin position="85"/>
        <end position="107"/>
    </location>
</feature>
<evidence type="ECO:0000256" key="7">
    <source>
        <dbReference type="ARBA" id="ARBA00023136"/>
    </source>
</evidence>
<feature type="transmembrane region" description="Helical" evidence="9">
    <location>
        <begin position="29"/>
        <end position="50"/>
    </location>
</feature>
<evidence type="ECO:0000313" key="11">
    <source>
        <dbReference type="EMBL" id="TBW35530.1"/>
    </source>
</evidence>
<dbReference type="Pfam" id="PF00528">
    <property type="entry name" value="BPD_transp_1"/>
    <property type="match status" value="1"/>
</dbReference>
<dbReference type="GO" id="GO:0005886">
    <property type="term" value="C:plasma membrane"/>
    <property type="evidence" value="ECO:0007669"/>
    <property type="project" value="UniProtKB-SubCell"/>
</dbReference>
<feature type="transmembrane region" description="Helical" evidence="9">
    <location>
        <begin position="184"/>
        <end position="201"/>
    </location>
</feature>
<keyword evidence="12" id="KW-1185">Reference proteome</keyword>
<evidence type="ECO:0000256" key="6">
    <source>
        <dbReference type="ARBA" id="ARBA00022989"/>
    </source>
</evidence>
<dbReference type="AlphaFoldDB" id="A0A4Q9VJM5"/>
<keyword evidence="3 9" id="KW-0813">Transport</keyword>
<dbReference type="PANTHER" id="PTHR30151">
    <property type="entry name" value="ALKANE SULFONATE ABC TRANSPORTER-RELATED, MEMBRANE SUBUNIT"/>
    <property type="match status" value="1"/>
</dbReference>
<dbReference type="EMBL" id="SJFN01000025">
    <property type="protein sequence ID" value="TBW35530.1"/>
    <property type="molecule type" value="Genomic_DNA"/>
</dbReference>
<keyword evidence="5 9" id="KW-0812">Transmembrane</keyword>
<feature type="transmembrane region" description="Helical" evidence="9">
    <location>
        <begin position="207"/>
        <end position="227"/>
    </location>
</feature>
<dbReference type="GO" id="GO:0010438">
    <property type="term" value="P:cellular response to sulfur starvation"/>
    <property type="evidence" value="ECO:0007669"/>
    <property type="project" value="TreeGrafter"/>
</dbReference>
<reference evidence="11 12" key="1">
    <citation type="submission" date="2019-02" db="EMBL/GenBank/DDBJ databases">
        <title>Siculibacillus lacustris gen. nov., sp. nov., a new rosette-forming bacterium isolated from a freshwater crater lake (Lake St. Ana, Romania).</title>
        <authorList>
            <person name="Felfoldi T."/>
            <person name="Marton Z."/>
            <person name="Szabo A."/>
            <person name="Mentes A."/>
            <person name="Boka K."/>
            <person name="Marialigeti K."/>
            <person name="Mathe I."/>
            <person name="Koncz M."/>
            <person name="Schumann P."/>
            <person name="Toth E."/>
        </authorList>
    </citation>
    <scope>NUCLEOTIDE SEQUENCE [LARGE SCALE GENOMIC DNA]</scope>
    <source>
        <strain evidence="11 12">SA-279</strain>
    </source>
</reference>
<feature type="domain" description="ABC transmembrane type-1" evidence="10">
    <location>
        <begin position="74"/>
        <end position="258"/>
    </location>
</feature>
<comment type="function">
    <text evidence="8">Probably part of an ABC transporter complex. Probably responsible for the translocation of the substrate across the membrane.</text>
</comment>
<sequence>MTDATASDRDETFEPSLPRRWRGVGRAGTGLIVPALGIAVWQAVASAGLVDPTLLPTPTRVIGELGRLALSGELVRHLGISLQRVVLGFLGGTGIAVVVGALTGYSARWRALLDPALQALRTVPGLAWIPMFILWFGIDEGSKVGLIGLATFFPTYLNFMAGIARTDRRLIEVGRVNRLSGTRLVATVLLPNALPNLFIGLRQSMGVAWIVVVAAELMGASSGIGYLLMDGEMTGRPHVVIACMIVFALSGKTTDTLLAALSNRLLRWQDTEDRD</sequence>
<evidence type="ECO:0000256" key="5">
    <source>
        <dbReference type="ARBA" id="ARBA00022692"/>
    </source>
</evidence>
<keyword evidence="4" id="KW-1003">Cell membrane</keyword>
<protein>
    <submittedName>
        <fullName evidence="11">ABC transporter permease</fullName>
    </submittedName>
</protein>
<dbReference type="InterPro" id="IPR000515">
    <property type="entry name" value="MetI-like"/>
</dbReference>
<gene>
    <name evidence="11" type="ORF">EYW49_16025</name>
</gene>
<evidence type="ECO:0000256" key="4">
    <source>
        <dbReference type="ARBA" id="ARBA00022475"/>
    </source>
</evidence>
<evidence type="ECO:0000256" key="9">
    <source>
        <dbReference type="RuleBase" id="RU363032"/>
    </source>
</evidence>
<comment type="caution">
    <text evidence="11">The sequence shown here is derived from an EMBL/GenBank/DDBJ whole genome shotgun (WGS) entry which is preliminary data.</text>
</comment>
<dbReference type="PANTHER" id="PTHR30151:SF39">
    <property type="entry name" value="ABC TRANSPORTER PERMEASE PROTEIN"/>
    <property type="match status" value="1"/>
</dbReference>
<dbReference type="OrthoDB" id="9799271at2"/>